<name>A0A0F9KTM9_9ZZZZ</name>
<organism evidence="1">
    <name type="scientific">marine sediment metagenome</name>
    <dbReference type="NCBI Taxonomy" id="412755"/>
    <lineage>
        <taxon>unclassified sequences</taxon>
        <taxon>metagenomes</taxon>
        <taxon>ecological metagenomes</taxon>
    </lineage>
</organism>
<dbReference type="EMBL" id="LAZR01012714">
    <property type="protein sequence ID" value="KKM25458.1"/>
    <property type="molecule type" value="Genomic_DNA"/>
</dbReference>
<reference evidence="1" key="1">
    <citation type="journal article" date="2015" name="Nature">
        <title>Complex archaea that bridge the gap between prokaryotes and eukaryotes.</title>
        <authorList>
            <person name="Spang A."/>
            <person name="Saw J.H."/>
            <person name="Jorgensen S.L."/>
            <person name="Zaremba-Niedzwiedzka K."/>
            <person name="Martijn J."/>
            <person name="Lind A.E."/>
            <person name="van Eijk R."/>
            <person name="Schleper C."/>
            <person name="Guy L."/>
            <person name="Ettema T.J."/>
        </authorList>
    </citation>
    <scope>NUCLEOTIDE SEQUENCE</scope>
</reference>
<sequence>MLDLADVSPELIDMLNNLSSEPVLIPAAGPDQTLEKGQGVIRVVPPTAGTR</sequence>
<accession>A0A0F9KTM9</accession>
<comment type="caution">
    <text evidence="1">The sequence shown here is derived from an EMBL/GenBank/DDBJ whole genome shotgun (WGS) entry which is preliminary data.</text>
</comment>
<gene>
    <name evidence="1" type="ORF">LCGC14_1594750</name>
</gene>
<protein>
    <submittedName>
        <fullName evidence="1">Uncharacterized protein</fullName>
    </submittedName>
</protein>
<evidence type="ECO:0000313" key="1">
    <source>
        <dbReference type="EMBL" id="KKM25458.1"/>
    </source>
</evidence>
<dbReference type="AlphaFoldDB" id="A0A0F9KTM9"/>
<feature type="non-terminal residue" evidence="1">
    <location>
        <position position="51"/>
    </location>
</feature>
<proteinExistence type="predicted"/>